<dbReference type="EMBL" id="JAPEVI010000003">
    <property type="protein sequence ID" value="MCX2723658.1"/>
    <property type="molecule type" value="Genomic_DNA"/>
</dbReference>
<keyword evidence="1" id="KW-0472">Membrane</keyword>
<name>A0ABT3R369_9HYPH</name>
<keyword evidence="1" id="KW-1133">Transmembrane helix</keyword>
<dbReference type="Proteomes" id="UP001300261">
    <property type="component" value="Unassembled WGS sequence"/>
</dbReference>
<proteinExistence type="predicted"/>
<evidence type="ECO:0000313" key="2">
    <source>
        <dbReference type="EMBL" id="MCX2723658.1"/>
    </source>
</evidence>
<protein>
    <submittedName>
        <fullName evidence="2">Uncharacterized protein</fullName>
    </submittedName>
</protein>
<accession>A0ABT3R369</accession>
<dbReference type="RefSeq" id="WP_265963427.1">
    <property type="nucleotide sequence ID" value="NZ_JAPEVI010000003.1"/>
</dbReference>
<evidence type="ECO:0000256" key="1">
    <source>
        <dbReference type="SAM" id="Phobius"/>
    </source>
</evidence>
<gene>
    <name evidence="2" type="ORF">ON753_14975</name>
</gene>
<feature type="transmembrane region" description="Helical" evidence="1">
    <location>
        <begin position="12"/>
        <end position="30"/>
    </location>
</feature>
<keyword evidence="1" id="KW-0812">Transmembrane</keyword>
<sequence length="198" mass="22469">MKKQRALARPLPVLMYGCVYILISVTAAFPDTPSVSDHSNAATADVVIEKNHEAIASRLFESLRADSSYYPPLPGGHDVLNLSSHSYYFEEEYPGFCGIGSKRKRRNFLHNANVTRFSKGGFLRYVERQCNSRIYYLKEADLIYIVHHASRSPSKRDKFSEDLLYDQINGPFESEKFVSLVNELALRISRSRQGGSPK</sequence>
<keyword evidence="3" id="KW-1185">Reference proteome</keyword>
<evidence type="ECO:0000313" key="3">
    <source>
        <dbReference type="Proteomes" id="UP001300261"/>
    </source>
</evidence>
<organism evidence="2 3">
    <name type="scientific">Roseibium salinum</name>
    <dbReference type="NCBI Taxonomy" id="1604349"/>
    <lineage>
        <taxon>Bacteria</taxon>
        <taxon>Pseudomonadati</taxon>
        <taxon>Pseudomonadota</taxon>
        <taxon>Alphaproteobacteria</taxon>
        <taxon>Hyphomicrobiales</taxon>
        <taxon>Stappiaceae</taxon>
        <taxon>Roseibium</taxon>
    </lineage>
</organism>
<reference evidence="2 3" key="1">
    <citation type="journal article" date="2016" name="Int. J. Syst. Evol. Microbiol.">
        <title>Labrenzia salina sp. nov., isolated from the rhizosphere of the halophyte Arthrocnemum macrostachyum.</title>
        <authorList>
            <person name="Camacho M."/>
            <person name="Redondo-Gomez S."/>
            <person name="Rodriguez-Llorente I."/>
            <person name="Rohde M."/>
            <person name="Sproer C."/>
            <person name="Schumann P."/>
            <person name="Klenk H.P."/>
            <person name="Montero-Calasanz M.D.C."/>
        </authorList>
    </citation>
    <scope>NUCLEOTIDE SEQUENCE [LARGE SCALE GENOMIC DNA]</scope>
    <source>
        <strain evidence="2 3">DSM 29163</strain>
    </source>
</reference>
<comment type="caution">
    <text evidence="2">The sequence shown here is derived from an EMBL/GenBank/DDBJ whole genome shotgun (WGS) entry which is preliminary data.</text>
</comment>